<dbReference type="Proteomes" id="UP000321118">
    <property type="component" value="Unassembled WGS sequence"/>
</dbReference>
<proteinExistence type="predicted"/>
<dbReference type="Pfam" id="PF00753">
    <property type="entry name" value="Lactamase_B"/>
    <property type="match status" value="1"/>
</dbReference>
<dbReference type="InterPro" id="IPR036866">
    <property type="entry name" value="RibonucZ/Hydroxyglut_hydro"/>
</dbReference>
<evidence type="ECO:0000256" key="3">
    <source>
        <dbReference type="ARBA" id="ARBA00022801"/>
    </source>
</evidence>
<dbReference type="AlphaFoldDB" id="A0A510UZM4"/>
<accession>A0A510UZM4</accession>
<feature type="domain" description="Metallo-beta-lactamase" evidence="5">
    <location>
        <begin position="15"/>
        <end position="222"/>
    </location>
</feature>
<comment type="cofactor">
    <cofactor evidence="1">
        <name>Zn(2+)</name>
        <dbReference type="ChEBI" id="CHEBI:29105"/>
    </cofactor>
</comment>
<reference evidence="6 7" key="1">
    <citation type="submission" date="2019-07" db="EMBL/GenBank/DDBJ databases">
        <title>Whole genome shotgun sequence of Cellulomonas xylanilytica NBRC 101102.</title>
        <authorList>
            <person name="Hosoyama A."/>
            <person name="Uohara A."/>
            <person name="Ohji S."/>
            <person name="Ichikawa N."/>
        </authorList>
    </citation>
    <scope>NUCLEOTIDE SEQUENCE [LARGE SCALE GENOMIC DNA]</scope>
    <source>
        <strain evidence="6 7">NBRC 101102</strain>
    </source>
</reference>
<dbReference type="SMART" id="SM00849">
    <property type="entry name" value="Lactamase_B"/>
    <property type="match status" value="1"/>
</dbReference>
<evidence type="ECO:0000256" key="4">
    <source>
        <dbReference type="ARBA" id="ARBA00022833"/>
    </source>
</evidence>
<evidence type="ECO:0000256" key="1">
    <source>
        <dbReference type="ARBA" id="ARBA00001947"/>
    </source>
</evidence>
<keyword evidence="3" id="KW-0378">Hydrolase</keyword>
<dbReference type="CDD" id="cd06262">
    <property type="entry name" value="metallo-hydrolase-like_MBL-fold"/>
    <property type="match status" value="1"/>
</dbReference>
<evidence type="ECO:0000313" key="7">
    <source>
        <dbReference type="Proteomes" id="UP000321118"/>
    </source>
</evidence>
<keyword evidence="2" id="KW-0479">Metal-binding</keyword>
<protein>
    <recommendedName>
        <fullName evidence="5">Metallo-beta-lactamase domain-containing protein</fullName>
    </recommendedName>
</protein>
<name>A0A510UZM4_9CELL</name>
<dbReference type="GO" id="GO:0046872">
    <property type="term" value="F:metal ion binding"/>
    <property type="evidence" value="ECO:0007669"/>
    <property type="project" value="UniProtKB-KW"/>
</dbReference>
<dbReference type="InterPro" id="IPR001279">
    <property type="entry name" value="Metallo-B-lactamas"/>
</dbReference>
<dbReference type="SUPFAM" id="SSF56281">
    <property type="entry name" value="Metallo-hydrolase/oxidoreductase"/>
    <property type="match status" value="1"/>
</dbReference>
<evidence type="ECO:0000256" key="2">
    <source>
        <dbReference type="ARBA" id="ARBA00022723"/>
    </source>
</evidence>
<dbReference type="PANTHER" id="PTHR46233:SF3">
    <property type="entry name" value="HYDROXYACYLGLUTATHIONE HYDROLASE GLOC"/>
    <property type="match status" value="1"/>
</dbReference>
<evidence type="ECO:0000259" key="5">
    <source>
        <dbReference type="SMART" id="SM00849"/>
    </source>
</evidence>
<dbReference type="Gene3D" id="3.60.15.10">
    <property type="entry name" value="Ribonuclease Z/Hydroxyacylglutathione hydrolase-like"/>
    <property type="match status" value="1"/>
</dbReference>
<dbReference type="EMBL" id="BJUB01000001">
    <property type="protein sequence ID" value="GEK19946.1"/>
    <property type="molecule type" value="Genomic_DNA"/>
</dbReference>
<dbReference type="PANTHER" id="PTHR46233">
    <property type="entry name" value="HYDROXYACYLGLUTATHIONE HYDROLASE GLOC"/>
    <property type="match status" value="1"/>
</dbReference>
<evidence type="ECO:0000313" key="6">
    <source>
        <dbReference type="EMBL" id="GEK19946.1"/>
    </source>
</evidence>
<dbReference type="GO" id="GO:0016787">
    <property type="term" value="F:hydrolase activity"/>
    <property type="evidence" value="ECO:0007669"/>
    <property type="project" value="UniProtKB-KW"/>
</dbReference>
<gene>
    <name evidence="6" type="ORF">CXY01_04660</name>
</gene>
<dbReference type="InterPro" id="IPR051453">
    <property type="entry name" value="MBL_Glyoxalase_II"/>
</dbReference>
<sequence>MRAMQVITIVSAVFGARCSVLVDDDGSCVVIDAGAGITDDVLAVVEERQLSPAAVLATHGHVDHTWDAGPLSHALDVPVVLHAADEYRLADPFGTLGLLGTSGRPAHDPSGPLAQAIAATGIDPSSYVAPRRVEPFGAVGDVRSADTVLELGALRVVARHAPGHTEGSTLYLVGPLAFTGDVLFAGSIGRTDLPGGDDATMQRTLREVVTTLPPETVVVPGHGPTSDIATELVHNPYLARL</sequence>
<comment type="caution">
    <text evidence="6">The sequence shown here is derived from an EMBL/GenBank/DDBJ whole genome shotgun (WGS) entry which is preliminary data.</text>
</comment>
<organism evidence="6 7">
    <name type="scientific">Cellulomonas xylanilytica</name>
    <dbReference type="NCBI Taxonomy" id="233583"/>
    <lineage>
        <taxon>Bacteria</taxon>
        <taxon>Bacillati</taxon>
        <taxon>Actinomycetota</taxon>
        <taxon>Actinomycetes</taxon>
        <taxon>Micrococcales</taxon>
        <taxon>Cellulomonadaceae</taxon>
        <taxon>Cellulomonas</taxon>
    </lineage>
</organism>
<keyword evidence="7" id="KW-1185">Reference proteome</keyword>
<keyword evidence="4" id="KW-0862">Zinc</keyword>